<dbReference type="AlphaFoldDB" id="A0A8J8GCL7"/>
<proteinExistence type="predicted"/>
<sequence length="432" mass="50114">MTQDEFTDVFSHSLYNNKGVYFIGSGISVPSGLPDWKGLIEKFVKEIGIDKVEDTDDLPSLAQYYVNKKSKKDLYGAINDDFSNKKPNHYHDIFKITNIKTIWTTNYDDLLEKTFRNNYELKISDKEVFTFVEAKDKIEIIKIHGSIKRNIKDIVITQSDYEDFFIRKPTIVQRLKVDLLQNSFVFMGYNYGDPNIQNILTEVRRLKSDKNKIKHYILLKDKSDQKFKLWCNNLERYNIFPVLYKDHDDFSTLLKKIALKSRGNSVFITGSHTHEKIDDLKLLIKYIVKGNLILIDGQSQGIMRTVVSKFTTRCIKKKIDYQNRIKYFPNPYAANSKFANDSSLLPQLKNFRKPLMKASQVVVAFDGGMGTCAEIKVAQEMGCVVIPFFKNKKSKTWKLIDKIDSLDSAYDMKLKAGKIEMLDLINILNKQF</sequence>
<evidence type="ECO:0000313" key="2">
    <source>
        <dbReference type="Proteomes" id="UP000610746"/>
    </source>
</evidence>
<accession>A0A8J8GCL7</accession>
<dbReference type="InterPro" id="IPR029035">
    <property type="entry name" value="DHS-like_NAD/FAD-binding_dom"/>
</dbReference>
<evidence type="ECO:0000313" key="1">
    <source>
        <dbReference type="EMBL" id="NRS93764.1"/>
    </source>
</evidence>
<dbReference type="Gene3D" id="3.40.50.450">
    <property type="match status" value="1"/>
</dbReference>
<dbReference type="Proteomes" id="UP000610746">
    <property type="component" value="Unassembled WGS sequence"/>
</dbReference>
<gene>
    <name evidence="1" type="ORF">HNQ03_002855</name>
</gene>
<dbReference type="SUPFAM" id="SSF52467">
    <property type="entry name" value="DHS-like NAD/FAD-binding domain"/>
    <property type="match status" value="1"/>
</dbReference>
<organism evidence="1 2">
    <name type="scientific">Frigoriflavimonas asaccharolytica</name>
    <dbReference type="NCBI Taxonomy" id="2735899"/>
    <lineage>
        <taxon>Bacteria</taxon>
        <taxon>Pseudomonadati</taxon>
        <taxon>Bacteroidota</taxon>
        <taxon>Flavobacteriia</taxon>
        <taxon>Flavobacteriales</taxon>
        <taxon>Weeksellaceae</taxon>
        <taxon>Frigoriflavimonas</taxon>
    </lineage>
</organism>
<keyword evidence="2" id="KW-1185">Reference proteome</keyword>
<comment type="caution">
    <text evidence="1">The sequence shown here is derived from an EMBL/GenBank/DDBJ whole genome shotgun (WGS) entry which is preliminary data.</text>
</comment>
<dbReference type="RefSeq" id="WP_173780308.1">
    <property type="nucleotide sequence ID" value="NZ_JABSNO010000027.1"/>
</dbReference>
<dbReference type="EMBL" id="JABSNO010000027">
    <property type="protein sequence ID" value="NRS93764.1"/>
    <property type="molecule type" value="Genomic_DNA"/>
</dbReference>
<name>A0A8J8GCL7_9FLAO</name>
<dbReference type="Gene3D" id="3.40.50.1220">
    <property type="entry name" value="TPP-binding domain"/>
    <property type="match status" value="1"/>
</dbReference>
<dbReference type="Pfam" id="PF13289">
    <property type="entry name" value="SIR2_2"/>
    <property type="match status" value="1"/>
</dbReference>
<reference evidence="1" key="1">
    <citation type="submission" date="2020-05" db="EMBL/GenBank/DDBJ databases">
        <title>Genomic Encyclopedia of Type Strains, Phase IV (KMG-V): Genome sequencing to study the core and pangenomes of soil and plant-associated prokaryotes.</title>
        <authorList>
            <person name="Whitman W."/>
        </authorList>
    </citation>
    <scope>NUCLEOTIDE SEQUENCE</scope>
    <source>
        <strain evidence="1">16F</strain>
    </source>
</reference>
<protein>
    <submittedName>
        <fullName evidence="1">Putative Rossmann-fold nucleotide-binding protein</fullName>
    </submittedName>
</protein>